<evidence type="ECO:0000313" key="1">
    <source>
        <dbReference type="EMBL" id="MDT0608048.1"/>
    </source>
</evidence>
<reference evidence="1 2" key="1">
    <citation type="submission" date="2023-09" db="EMBL/GenBank/DDBJ databases">
        <authorList>
            <person name="Rey-Velasco X."/>
        </authorList>
    </citation>
    <scope>NUCLEOTIDE SEQUENCE [LARGE SCALE GENOMIC DNA]</scope>
    <source>
        <strain evidence="1 2">F388</strain>
    </source>
</reference>
<protein>
    <recommendedName>
        <fullName evidence="3">DUF4304 domain-containing protein</fullName>
    </recommendedName>
</protein>
<proteinExistence type="predicted"/>
<dbReference type="RefSeq" id="WP_311352410.1">
    <property type="nucleotide sequence ID" value="NZ_JAVRHR010000003.1"/>
</dbReference>
<comment type="caution">
    <text evidence="1">The sequence shown here is derived from an EMBL/GenBank/DDBJ whole genome shotgun (WGS) entry which is preliminary data.</text>
</comment>
<dbReference type="EMBL" id="JAVRHR010000003">
    <property type="protein sequence ID" value="MDT0608048.1"/>
    <property type="molecule type" value="Genomic_DNA"/>
</dbReference>
<keyword evidence="2" id="KW-1185">Reference proteome</keyword>
<name>A0ABU3ACZ2_9FLAO</name>
<evidence type="ECO:0000313" key="2">
    <source>
        <dbReference type="Proteomes" id="UP001255246"/>
    </source>
</evidence>
<dbReference type="InterPro" id="IPR025412">
    <property type="entry name" value="DUF4304"/>
</dbReference>
<sequence length="219" mass="26332">MNSSIFKRLVNKHFAPRIKQIGWVGSGFNYRRTNENHVIDYFGMYGSWMGGRIYCETGIHFDFLPLYQHDKTIEKKSVTECLFRERLSTGTWEFYSEEVRNIKQVENILETFLRDSSKFYSDFENFPAPFDKISVEHLRNERHYKLLGKYEIFNMRIFARLMKDIHLFLGNIDKAKDFSEYGIERVNELAKEMLVGRKTKTYRLTEETFRIEIENLRLK</sequence>
<evidence type="ECO:0008006" key="3">
    <source>
        <dbReference type="Google" id="ProtNLM"/>
    </source>
</evidence>
<dbReference type="Proteomes" id="UP001255246">
    <property type="component" value="Unassembled WGS sequence"/>
</dbReference>
<dbReference type="Pfam" id="PF14137">
    <property type="entry name" value="DUF4304"/>
    <property type="match status" value="1"/>
</dbReference>
<gene>
    <name evidence="1" type="ORF">RM706_13450</name>
</gene>
<organism evidence="1 2">
    <name type="scientific">Croceitalea rosinachiae</name>
    <dbReference type="NCBI Taxonomy" id="3075596"/>
    <lineage>
        <taxon>Bacteria</taxon>
        <taxon>Pseudomonadati</taxon>
        <taxon>Bacteroidota</taxon>
        <taxon>Flavobacteriia</taxon>
        <taxon>Flavobacteriales</taxon>
        <taxon>Flavobacteriaceae</taxon>
        <taxon>Croceitalea</taxon>
    </lineage>
</organism>
<accession>A0ABU3ACZ2</accession>